<accession>A0A427YC06</accession>
<dbReference type="OrthoDB" id="10328092at2759"/>
<evidence type="ECO:0000256" key="1">
    <source>
        <dbReference type="SAM" id="MobiDB-lite"/>
    </source>
</evidence>
<proteinExistence type="predicted"/>
<evidence type="ECO:0000313" key="2">
    <source>
        <dbReference type="EMBL" id="RSH88650.1"/>
    </source>
</evidence>
<reference evidence="2 3" key="1">
    <citation type="submission" date="2018-11" db="EMBL/GenBank/DDBJ databases">
        <title>Genome sequence of Saitozyma podzolica DSM 27192.</title>
        <authorList>
            <person name="Aliyu H."/>
            <person name="Gorte O."/>
            <person name="Ochsenreither K."/>
        </authorList>
    </citation>
    <scope>NUCLEOTIDE SEQUENCE [LARGE SCALE GENOMIC DNA]</scope>
    <source>
        <strain evidence="2 3">DSM 27192</strain>
    </source>
</reference>
<name>A0A427YC06_9TREE</name>
<sequence>MSTDARISQSDTTGTSLATPTSLSSPTSTPTEVSVYTWYTEVGGGMRPHGAFRNLPGTAEFNRTFGENVLQAVLANGHGRVLPTEQYQATPADFDAEWREHFMHQVRQCWSDSGVTDNVIFLSKTEAQHDEDMERSIPTHSINLSSLAFRETLDGDESSQGGRSRSI</sequence>
<gene>
    <name evidence="2" type="ORF">EHS25_002877</name>
</gene>
<dbReference type="EMBL" id="RSCD01000016">
    <property type="protein sequence ID" value="RSH88650.1"/>
    <property type="molecule type" value="Genomic_DNA"/>
</dbReference>
<organism evidence="2 3">
    <name type="scientific">Saitozyma podzolica</name>
    <dbReference type="NCBI Taxonomy" id="1890683"/>
    <lineage>
        <taxon>Eukaryota</taxon>
        <taxon>Fungi</taxon>
        <taxon>Dikarya</taxon>
        <taxon>Basidiomycota</taxon>
        <taxon>Agaricomycotina</taxon>
        <taxon>Tremellomycetes</taxon>
        <taxon>Tremellales</taxon>
        <taxon>Trimorphomycetaceae</taxon>
        <taxon>Saitozyma</taxon>
    </lineage>
</organism>
<dbReference type="Proteomes" id="UP000279259">
    <property type="component" value="Unassembled WGS sequence"/>
</dbReference>
<feature type="region of interest" description="Disordered" evidence="1">
    <location>
        <begin position="1"/>
        <end position="30"/>
    </location>
</feature>
<protein>
    <submittedName>
        <fullName evidence="2">Uncharacterized protein</fullName>
    </submittedName>
</protein>
<feature type="compositionally biased region" description="Low complexity" evidence="1">
    <location>
        <begin position="10"/>
        <end position="30"/>
    </location>
</feature>
<comment type="caution">
    <text evidence="2">The sequence shown here is derived from an EMBL/GenBank/DDBJ whole genome shotgun (WGS) entry which is preliminary data.</text>
</comment>
<dbReference type="AlphaFoldDB" id="A0A427YC06"/>
<keyword evidence="3" id="KW-1185">Reference proteome</keyword>
<evidence type="ECO:0000313" key="3">
    <source>
        <dbReference type="Proteomes" id="UP000279259"/>
    </source>
</evidence>